<dbReference type="Proteomes" id="UP001175271">
    <property type="component" value="Unassembled WGS sequence"/>
</dbReference>
<feature type="region of interest" description="Disordered" evidence="1">
    <location>
        <begin position="31"/>
        <end position="53"/>
    </location>
</feature>
<evidence type="ECO:0000313" key="4">
    <source>
        <dbReference type="Proteomes" id="UP001175271"/>
    </source>
</evidence>
<dbReference type="AlphaFoldDB" id="A0AA39HVC0"/>
<sequence>MASLRNVFVASALYFWTVFGCQPPTNTRTLTMTSTMAPSSSKPDEKPQHENSHDEAVHVAKNFVSYFNENCKTVKISVITKEPYSDDTVRLNAERLKQEVVLLEAFTQVKLSSFGEYKSEPLKFNKFFANEFVFVNAANECAALKDFTTKAVSFSPTIEKAYFSCGCEAPVEISKVRSTSSF</sequence>
<evidence type="ECO:0000313" key="3">
    <source>
        <dbReference type="EMBL" id="KAK0411552.1"/>
    </source>
</evidence>
<dbReference type="Pfam" id="PF17619">
    <property type="entry name" value="SCVP"/>
    <property type="match status" value="1"/>
</dbReference>
<name>A0AA39HVC0_9BILA</name>
<keyword evidence="2" id="KW-0732">Signal</keyword>
<evidence type="ECO:0000256" key="1">
    <source>
        <dbReference type="SAM" id="MobiDB-lite"/>
    </source>
</evidence>
<dbReference type="EMBL" id="JAUCMV010000003">
    <property type="protein sequence ID" value="KAK0411552.1"/>
    <property type="molecule type" value="Genomic_DNA"/>
</dbReference>
<dbReference type="PROSITE" id="PS51257">
    <property type="entry name" value="PROKAR_LIPOPROTEIN"/>
    <property type="match status" value="1"/>
</dbReference>
<organism evidence="3 4">
    <name type="scientific">Steinernema hermaphroditum</name>
    <dbReference type="NCBI Taxonomy" id="289476"/>
    <lineage>
        <taxon>Eukaryota</taxon>
        <taxon>Metazoa</taxon>
        <taxon>Ecdysozoa</taxon>
        <taxon>Nematoda</taxon>
        <taxon>Chromadorea</taxon>
        <taxon>Rhabditida</taxon>
        <taxon>Tylenchina</taxon>
        <taxon>Panagrolaimomorpha</taxon>
        <taxon>Strongyloidoidea</taxon>
        <taxon>Steinernematidae</taxon>
        <taxon>Steinernema</taxon>
    </lineage>
</organism>
<gene>
    <name evidence="3" type="ORF">QR680_005709</name>
</gene>
<reference evidence="3" key="1">
    <citation type="submission" date="2023-06" db="EMBL/GenBank/DDBJ databases">
        <title>Genomic analysis of the entomopathogenic nematode Steinernema hermaphroditum.</title>
        <authorList>
            <person name="Schwarz E.M."/>
            <person name="Heppert J.K."/>
            <person name="Baniya A."/>
            <person name="Schwartz H.T."/>
            <person name="Tan C.-H."/>
            <person name="Antoshechkin I."/>
            <person name="Sternberg P.W."/>
            <person name="Goodrich-Blair H."/>
            <person name="Dillman A.R."/>
        </authorList>
    </citation>
    <scope>NUCLEOTIDE SEQUENCE</scope>
    <source>
        <strain evidence="3">PS9179</strain>
        <tissue evidence="3">Whole animal</tissue>
    </source>
</reference>
<protein>
    <submittedName>
        <fullName evidence="3">Uncharacterized protein</fullName>
    </submittedName>
</protein>
<dbReference type="InterPro" id="IPR035126">
    <property type="entry name" value="SCVP"/>
</dbReference>
<comment type="caution">
    <text evidence="3">The sequence shown here is derived from an EMBL/GenBank/DDBJ whole genome shotgun (WGS) entry which is preliminary data.</text>
</comment>
<feature type="chain" id="PRO_5041340067" evidence="2">
    <location>
        <begin position="21"/>
        <end position="182"/>
    </location>
</feature>
<feature type="compositionally biased region" description="Basic and acidic residues" evidence="1">
    <location>
        <begin position="42"/>
        <end position="53"/>
    </location>
</feature>
<keyword evidence="4" id="KW-1185">Reference proteome</keyword>
<evidence type="ECO:0000256" key="2">
    <source>
        <dbReference type="SAM" id="SignalP"/>
    </source>
</evidence>
<feature type="signal peptide" evidence="2">
    <location>
        <begin position="1"/>
        <end position="20"/>
    </location>
</feature>
<accession>A0AA39HVC0</accession>
<proteinExistence type="predicted"/>